<feature type="transmembrane region" description="Helical" evidence="1">
    <location>
        <begin position="122"/>
        <end position="142"/>
    </location>
</feature>
<feature type="transmembrane region" description="Helical" evidence="1">
    <location>
        <begin position="94"/>
        <end position="115"/>
    </location>
</feature>
<gene>
    <name evidence="2" type="ORF">EDD41_2681</name>
</gene>
<evidence type="ECO:0000313" key="2">
    <source>
        <dbReference type="EMBL" id="ROR55412.1"/>
    </source>
</evidence>
<dbReference type="Pfam" id="PF12811">
    <property type="entry name" value="BaxI_1"/>
    <property type="match status" value="1"/>
</dbReference>
<evidence type="ECO:0000313" key="3">
    <source>
        <dbReference type="Proteomes" id="UP000275749"/>
    </source>
</evidence>
<dbReference type="RefSeq" id="WP_123576222.1">
    <property type="nucleotide sequence ID" value="NZ_RKHG01000001.1"/>
</dbReference>
<feature type="transmembrane region" description="Helical" evidence="1">
    <location>
        <begin position="253"/>
        <end position="275"/>
    </location>
</feature>
<feature type="transmembrane region" description="Helical" evidence="1">
    <location>
        <begin position="183"/>
        <end position="205"/>
    </location>
</feature>
<keyword evidence="1" id="KW-1133">Transmembrane helix</keyword>
<dbReference type="Proteomes" id="UP000275749">
    <property type="component" value="Unassembled WGS sequence"/>
</dbReference>
<protein>
    <submittedName>
        <fullName evidence="2">Putative YccA/Bax inhibitor family protein</fullName>
    </submittedName>
</protein>
<name>A0A3N1ZZ46_9ACTN</name>
<reference evidence="2 3" key="1">
    <citation type="submission" date="2018-11" db="EMBL/GenBank/DDBJ databases">
        <title>Sequencing the genomes of 1000 actinobacteria strains.</title>
        <authorList>
            <person name="Klenk H.-P."/>
        </authorList>
    </citation>
    <scope>NUCLEOTIDE SEQUENCE [LARGE SCALE GENOMIC DNA]</scope>
    <source>
        <strain evidence="2 3">DSM 10546</strain>
    </source>
</reference>
<dbReference type="PIRSF" id="PIRSF009160">
    <property type="entry name" value="UCP009160"/>
    <property type="match status" value="1"/>
</dbReference>
<feature type="transmembrane region" description="Helical" evidence="1">
    <location>
        <begin position="66"/>
        <end position="88"/>
    </location>
</feature>
<dbReference type="InterPro" id="IPR010539">
    <property type="entry name" value="BaxI_1-like"/>
</dbReference>
<accession>A0A3N1ZZ46</accession>
<sequence length="277" mass="29926">MANPILSRPDAFTPRAQQGHAQLQYGQQQWGQQGYAPYGQAPQQFQAPQGTIEPPMTLDDVIGKTGVTMLTLVAAAAATFLYLGTLAWPQVQTTTYGALVLSGLVGFVTVLLVSFRKKVSPAMVLAYSVIEGIFIGAFSFMFEASYPGIVTQAVMGTFAAAGCVLAAYKFFNIRVSNKMRRMVFITTAAFAGVMLVNFLLSLAGINMGFRSGAIGLVAALLGAGLAVFNLLIDFDDIERGIAMNAPKSEAWRAAFGITVTMVWLYTEILRLLSYFRR</sequence>
<dbReference type="PANTHER" id="PTHR41282:SF1">
    <property type="entry name" value="CONSERVED TRANSMEMBRANE PROTEIN-RELATED"/>
    <property type="match status" value="1"/>
</dbReference>
<keyword evidence="1" id="KW-0812">Transmembrane</keyword>
<feature type="transmembrane region" description="Helical" evidence="1">
    <location>
        <begin position="148"/>
        <end position="171"/>
    </location>
</feature>
<feature type="transmembrane region" description="Helical" evidence="1">
    <location>
        <begin position="211"/>
        <end position="232"/>
    </location>
</feature>
<evidence type="ECO:0000256" key="1">
    <source>
        <dbReference type="SAM" id="Phobius"/>
    </source>
</evidence>
<dbReference type="AlphaFoldDB" id="A0A3N1ZZ46"/>
<dbReference type="PANTHER" id="PTHR41282">
    <property type="entry name" value="CONSERVED TRANSMEMBRANE PROTEIN-RELATED"/>
    <property type="match status" value="1"/>
</dbReference>
<keyword evidence="1" id="KW-0472">Membrane</keyword>
<organism evidence="2 3">
    <name type="scientific">Luteococcus japonicus</name>
    <dbReference type="NCBI Taxonomy" id="33984"/>
    <lineage>
        <taxon>Bacteria</taxon>
        <taxon>Bacillati</taxon>
        <taxon>Actinomycetota</taxon>
        <taxon>Actinomycetes</taxon>
        <taxon>Propionibacteriales</taxon>
        <taxon>Propionibacteriaceae</taxon>
        <taxon>Luteococcus</taxon>
    </lineage>
</organism>
<comment type="caution">
    <text evidence="2">The sequence shown here is derived from an EMBL/GenBank/DDBJ whole genome shotgun (WGS) entry which is preliminary data.</text>
</comment>
<dbReference type="EMBL" id="RKHG01000001">
    <property type="protein sequence ID" value="ROR55412.1"/>
    <property type="molecule type" value="Genomic_DNA"/>
</dbReference>
<proteinExistence type="predicted"/>